<organism evidence="2">
    <name type="scientific">viral metagenome</name>
    <dbReference type="NCBI Taxonomy" id="1070528"/>
    <lineage>
        <taxon>unclassified sequences</taxon>
        <taxon>metagenomes</taxon>
        <taxon>organismal metagenomes</taxon>
    </lineage>
</organism>
<reference evidence="2" key="1">
    <citation type="journal article" date="2020" name="Nature">
        <title>Giant virus diversity and host interactions through global metagenomics.</title>
        <authorList>
            <person name="Schulz F."/>
            <person name="Roux S."/>
            <person name="Paez-Espino D."/>
            <person name="Jungbluth S."/>
            <person name="Walsh D.A."/>
            <person name="Denef V.J."/>
            <person name="McMahon K.D."/>
            <person name="Konstantinidis K.T."/>
            <person name="Eloe-Fadrosh E.A."/>
            <person name="Kyrpides N.C."/>
            <person name="Woyke T."/>
        </authorList>
    </citation>
    <scope>NUCLEOTIDE SEQUENCE</scope>
    <source>
        <strain evidence="2">GVMAG-S-1103017-74</strain>
    </source>
</reference>
<name>A0A6C0AUT2_9ZZZZ</name>
<sequence length="503" mass="52120">MAASAAPRGAGNGPWYLVVRMAPPGAMPMYLGWVHYGQKQLHFPKYSADDSLSGALQGLQDLRVLPTDAAFSAQHIGVGRTRVAYVTLRRHFKEHRSKQTRAYMWCTASEFRGVPALRVHGGVWDCTVAPRSAAIAESMQFPVREVVLYHGTTHGAAQSILRGGFVMPQPYKTRLHLEVAASRADGGGGMYLSPWAQEALERPYGMLGRAVYFACFDKAQRFALKDAAGHDAPDAGTVLRCVFPMPRSVLFMKAGFLCSCCTMHGVDHGGEWRAHADACVFSDNGQLSTGVEVALASAAGVRVLQRRRLKPAPAPSPATAAPTLHGMEPLQLCSSFTHDARPSTPEWTAGDVEEACAGGITPPAAGGGGGGSSTPVYSGNGGASPAYAPTSPPLDAQGSASPAYAPTSPPFDAQGGASPAYVPTSPPLDAQGGASPAYAPTSPPLDAQGGASPAYAPTSPAYVPTSPPLDAQGGASPAYAPTSPAYVPASPPLDAADDNGTLL</sequence>
<evidence type="ECO:0000313" key="2">
    <source>
        <dbReference type="EMBL" id="QHS82985.1"/>
    </source>
</evidence>
<feature type="compositionally biased region" description="Low complexity" evidence="1">
    <location>
        <begin position="451"/>
        <end position="464"/>
    </location>
</feature>
<dbReference type="AlphaFoldDB" id="A0A6C0AUT2"/>
<feature type="region of interest" description="Disordered" evidence="1">
    <location>
        <begin position="356"/>
        <end position="503"/>
    </location>
</feature>
<dbReference type="EMBL" id="MN740864">
    <property type="protein sequence ID" value="QHS82985.1"/>
    <property type="molecule type" value="Genomic_DNA"/>
</dbReference>
<accession>A0A6C0AUT2</accession>
<protein>
    <submittedName>
        <fullName evidence="2">Uncharacterized protein</fullName>
    </submittedName>
</protein>
<evidence type="ECO:0000256" key="1">
    <source>
        <dbReference type="SAM" id="MobiDB-lite"/>
    </source>
</evidence>
<proteinExistence type="predicted"/>
<feature type="compositionally biased region" description="Low complexity" evidence="1">
    <location>
        <begin position="475"/>
        <end position="488"/>
    </location>
</feature>